<name>A0ABT2PYV4_9MOLU</name>
<gene>
    <name evidence="1" type="ORF">N7603_04580</name>
</gene>
<organism evidence="1 2">
    <name type="scientific">Paracholeplasma vituli</name>
    <dbReference type="NCBI Taxonomy" id="69473"/>
    <lineage>
        <taxon>Bacteria</taxon>
        <taxon>Bacillati</taxon>
        <taxon>Mycoplasmatota</taxon>
        <taxon>Mollicutes</taxon>
        <taxon>Acholeplasmatales</taxon>
        <taxon>Acholeplasmataceae</taxon>
        <taxon>Paracholeplasma</taxon>
    </lineage>
</organism>
<evidence type="ECO:0000313" key="2">
    <source>
        <dbReference type="Proteomes" id="UP001209076"/>
    </source>
</evidence>
<sequence>MRALLKLVLLVLLALTTIFYFLPLIENADSLINVVSNFEFSMAWVESLYVEVATVLTFGRDLMLLMMFEVMCIIALKKEKKA</sequence>
<protein>
    <submittedName>
        <fullName evidence="1">Uncharacterized protein</fullName>
    </submittedName>
</protein>
<keyword evidence="2" id="KW-1185">Reference proteome</keyword>
<evidence type="ECO:0000313" key="1">
    <source>
        <dbReference type="EMBL" id="MCU0104927.1"/>
    </source>
</evidence>
<comment type="caution">
    <text evidence="1">The sequence shown here is derived from an EMBL/GenBank/DDBJ whole genome shotgun (WGS) entry which is preliminary data.</text>
</comment>
<accession>A0ABT2PYV4</accession>
<proteinExistence type="predicted"/>
<dbReference type="Proteomes" id="UP001209076">
    <property type="component" value="Unassembled WGS sequence"/>
</dbReference>
<dbReference type="EMBL" id="JAOEGN010000007">
    <property type="protein sequence ID" value="MCU0104927.1"/>
    <property type="molecule type" value="Genomic_DNA"/>
</dbReference>
<reference evidence="2" key="1">
    <citation type="submission" date="2023-07" db="EMBL/GenBank/DDBJ databases">
        <title>Novel Mycoplasma species identified in domestic and wild animals.</title>
        <authorList>
            <person name="Volokhov D.V."/>
            <person name="Furtak V.A."/>
            <person name="Zagorodnyaya T.A."/>
        </authorList>
    </citation>
    <scope>NUCLEOTIDE SEQUENCE [LARGE SCALE GENOMIC DNA]</scope>
    <source>
        <strain evidence="2">92-19</strain>
    </source>
</reference>
<dbReference type="RefSeq" id="WP_262096185.1">
    <property type="nucleotide sequence ID" value="NZ_JAOEGN010000007.1"/>
</dbReference>